<evidence type="ECO:0000313" key="2">
    <source>
        <dbReference type="EMBL" id="QPL14122.1"/>
    </source>
</evidence>
<evidence type="ECO:0000256" key="1">
    <source>
        <dbReference type="SAM" id="MobiDB-lite"/>
    </source>
</evidence>
<accession>A0A7T0Q4G9</accession>
<evidence type="ECO:0000313" key="3">
    <source>
        <dbReference type="Proteomes" id="UP000595090"/>
    </source>
</evidence>
<dbReference type="GeneID" id="80020378"/>
<gene>
    <name evidence="2" type="primary">93</name>
    <name evidence="2" type="ORF">SEA_TURKISHDELIGHT_93</name>
</gene>
<name>A0A7T0Q4G9_9CAUD</name>
<feature type="compositionally biased region" description="Pro residues" evidence="1">
    <location>
        <begin position="114"/>
        <end position="130"/>
    </location>
</feature>
<dbReference type="KEGG" id="vg:80020378"/>
<feature type="region of interest" description="Disordered" evidence="1">
    <location>
        <begin position="108"/>
        <end position="148"/>
    </location>
</feature>
<organism evidence="2 3">
    <name type="scientific">Streptomyces phage TurkishDelight</name>
    <dbReference type="NCBI Taxonomy" id="2793708"/>
    <lineage>
        <taxon>Viruses</taxon>
        <taxon>Duplodnaviria</taxon>
        <taxon>Heunggongvirae</taxon>
        <taxon>Uroviricota</taxon>
        <taxon>Caudoviricetes</taxon>
        <taxon>Dolmabahcevirus</taxon>
        <taxon>Dolmabahcevirus turkishdelight</taxon>
    </lineage>
</organism>
<sequence>MAQPTDQIRNSAPDGASSVTPAAVGEVLAAMAAHLTTRRPAEPLNPVALQACVAGEVYNAGGRTSRTNGAPLSAAVTDALPPSVPACTRGEYAVRLYEEAAAHGWDGERAIPTVPAPRPAPKATPKPAPPARRRGVPAPRPATGRAGR</sequence>
<dbReference type="Proteomes" id="UP000595090">
    <property type="component" value="Segment"/>
</dbReference>
<dbReference type="EMBL" id="MW291017">
    <property type="protein sequence ID" value="QPL14122.1"/>
    <property type="molecule type" value="Genomic_DNA"/>
</dbReference>
<dbReference type="RefSeq" id="YP_010755709.1">
    <property type="nucleotide sequence ID" value="NC_073473.1"/>
</dbReference>
<protein>
    <submittedName>
        <fullName evidence="2">Uncharacterized protein</fullName>
    </submittedName>
</protein>
<reference evidence="2 3" key="1">
    <citation type="submission" date="2020-11" db="EMBL/GenBank/DDBJ databases">
        <authorList>
            <person name="Asamoah-Frimpong E.A."/>
            <person name="Attaran A."/>
            <person name="Berhane B."/>
            <person name="Boone B.K."/>
            <person name="Cesta G."/>
            <person name="Chorbajian C."/>
            <person name="Cowan J.T."/>
            <person name="Datu D.V."/>
            <person name="Der L."/>
            <person name="Egbunine A.O."/>
            <person name="Giampietro H."/>
            <person name="Gunnison R.P."/>
            <person name="Joseph M.A."/>
            <person name="Kiewe T."/>
            <person name="Oboh E.C."/>
            <person name="O'Neill K."/>
            <person name="Oxlaj J.A."/>
            <person name="Patel A.K."/>
            <person name="Saqaf K."/>
            <person name="Vuong K."/>
            <person name="Walker C."/>
            <person name="Wikina T."/>
            <person name="Yan T."/>
            <person name="Avazpour P."/>
            <person name="Kim F.M."/>
            <person name="Mason K.J."/>
            <person name="Nguyen D.A."/>
            <person name="Pettit S.M."/>
            <person name="Zhou O.J."/>
            <person name="Brissett D.L."/>
            <person name="Gualtieri C."/>
            <person name="Hufford T.M."/>
            <person name="Ko J.M."/>
            <person name="Novak J.K."/>
            <person name="Smith Z.M."/>
            <person name="Erill I."/>
            <person name="Caruso S.M."/>
            <person name="Garlena R.A."/>
            <person name="Russell D.A."/>
            <person name="Pope W.H."/>
            <person name="Jacobs-Sera D."/>
            <person name="Hatfull G.F."/>
        </authorList>
    </citation>
    <scope>NUCLEOTIDE SEQUENCE [LARGE SCALE GENOMIC DNA]</scope>
</reference>
<proteinExistence type="predicted"/>
<keyword evidence="3" id="KW-1185">Reference proteome</keyword>